<name>A0ABD1SNR2_9LAMI</name>
<reference evidence="2" key="1">
    <citation type="submission" date="2024-07" db="EMBL/GenBank/DDBJ databases">
        <title>Two chromosome-level genome assemblies of Korean endemic species Abeliophyllum distichum and Forsythia ovata (Oleaceae).</title>
        <authorList>
            <person name="Jang H."/>
        </authorList>
    </citation>
    <scope>NUCLEOTIDE SEQUENCE [LARGE SCALE GENOMIC DNA]</scope>
</reference>
<proteinExistence type="predicted"/>
<organism evidence="1 2">
    <name type="scientific">Forsythia ovata</name>
    <dbReference type="NCBI Taxonomy" id="205694"/>
    <lineage>
        <taxon>Eukaryota</taxon>
        <taxon>Viridiplantae</taxon>
        <taxon>Streptophyta</taxon>
        <taxon>Embryophyta</taxon>
        <taxon>Tracheophyta</taxon>
        <taxon>Spermatophyta</taxon>
        <taxon>Magnoliopsida</taxon>
        <taxon>eudicotyledons</taxon>
        <taxon>Gunneridae</taxon>
        <taxon>Pentapetalae</taxon>
        <taxon>asterids</taxon>
        <taxon>lamiids</taxon>
        <taxon>Lamiales</taxon>
        <taxon>Oleaceae</taxon>
        <taxon>Forsythieae</taxon>
        <taxon>Forsythia</taxon>
    </lineage>
</organism>
<evidence type="ECO:0000313" key="1">
    <source>
        <dbReference type="EMBL" id="KAL2502356.1"/>
    </source>
</evidence>
<dbReference type="Proteomes" id="UP001604277">
    <property type="component" value="Unassembled WGS sequence"/>
</dbReference>
<comment type="caution">
    <text evidence="1">The sequence shown here is derived from an EMBL/GenBank/DDBJ whole genome shotgun (WGS) entry which is preliminary data.</text>
</comment>
<dbReference type="EMBL" id="JBFOLJ010000010">
    <property type="protein sequence ID" value="KAL2502356.1"/>
    <property type="molecule type" value="Genomic_DNA"/>
</dbReference>
<evidence type="ECO:0000313" key="2">
    <source>
        <dbReference type="Proteomes" id="UP001604277"/>
    </source>
</evidence>
<dbReference type="AlphaFoldDB" id="A0ABD1SNR2"/>
<protein>
    <submittedName>
        <fullName evidence="1">Uncharacterized protein</fullName>
    </submittedName>
</protein>
<gene>
    <name evidence="1" type="ORF">Fot_36204</name>
</gene>
<sequence length="170" mass="19624">MVHSKFDITKIEKPTLKSCPKHYQQEVRLQDLSPVSRGLTSTVFNLFRSWIVHLYSGEVYVRMQLFHFSQYLLGSEVDEEGLEVLIVRSELELAPEVFHSCLHYFFSVCLVAKILAPQRFGQLFQLTNLIQQPISLSVSLLQLSNHLRQAHILIISLFQSFGRYLLCLVG</sequence>
<keyword evidence="2" id="KW-1185">Reference proteome</keyword>
<accession>A0ABD1SNR2</accession>